<dbReference type="SUPFAM" id="SSF47188">
    <property type="entry name" value="Hemerythrin-like"/>
    <property type="match status" value="1"/>
</dbReference>
<evidence type="ECO:0000256" key="1">
    <source>
        <dbReference type="ARBA" id="ARBA00010587"/>
    </source>
</evidence>
<organism evidence="4 5">
    <name type="scientific">Anaeromyxobacter oryzae</name>
    <dbReference type="NCBI Taxonomy" id="2918170"/>
    <lineage>
        <taxon>Bacteria</taxon>
        <taxon>Pseudomonadati</taxon>
        <taxon>Myxococcota</taxon>
        <taxon>Myxococcia</taxon>
        <taxon>Myxococcales</taxon>
        <taxon>Cystobacterineae</taxon>
        <taxon>Anaeromyxobacteraceae</taxon>
        <taxon>Anaeromyxobacter</taxon>
    </lineage>
</organism>
<keyword evidence="3" id="KW-0408">Iron</keyword>
<dbReference type="InterPro" id="IPR035938">
    <property type="entry name" value="Hemerythrin-like_sf"/>
</dbReference>
<reference evidence="5" key="1">
    <citation type="journal article" date="2022" name="Int. J. Syst. Evol. Microbiol.">
        <title>Anaeromyxobacter oryzae sp. nov., Anaeromyxobacter diazotrophicus sp. nov. and Anaeromyxobacter paludicola sp. nov., isolated from paddy soils.</title>
        <authorList>
            <person name="Itoh H."/>
            <person name="Xu Z."/>
            <person name="Mise K."/>
            <person name="Masuda Y."/>
            <person name="Ushijima N."/>
            <person name="Hayakawa C."/>
            <person name="Shiratori Y."/>
            <person name="Senoo K."/>
        </authorList>
    </citation>
    <scope>NUCLEOTIDE SEQUENCE [LARGE SCALE GENOMIC DNA]</scope>
    <source>
        <strain evidence="5">Red232</strain>
    </source>
</reference>
<dbReference type="Gene3D" id="1.20.120.50">
    <property type="entry name" value="Hemerythrin-like"/>
    <property type="match status" value="1"/>
</dbReference>
<proteinExistence type="inferred from homology"/>
<accession>A0ABM7WNK0</accession>
<evidence type="ECO:0000256" key="2">
    <source>
        <dbReference type="ARBA" id="ARBA00022723"/>
    </source>
</evidence>
<protein>
    <recommendedName>
        <fullName evidence="6">Hemerythrin-like domain-containing protein</fullName>
    </recommendedName>
</protein>
<sequence>MHQKSIPASAAQIELLREELFVRAECLLEALDAGRRAELPALLQRLAAAARAQFDAEERMLKETDARSLVRHAHEHAKFLADLDVITEHARRGEAGELEALRPTAWLMAWLAAHGRTDRDLPTPTPVPSPRVRVVV</sequence>
<evidence type="ECO:0000256" key="3">
    <source>
        <dbReference type="ARBA" id="ARBA00023004"/>
    </source>
</evidence>
<comment type="similarity">
    <text evidence="1">Belongs to the hemerythrin family.</text>
</comment>
<evidence type="ECO:0008006" key="6">
    <source>
        <dbReference type="Google" id="ProtNLM"/>
    </source>
</evidence>
<keyword evidence="5" id="KW-1185">Reference proteome</keyword>
<evidence type="ECO:0000313" key="4">
    <source>
        <dbReference type="EMBL" id="BDG01036.1"/>
    </source>
</evidence>
<gene>
    <name evidence="4" type="ORF">AMOR_00320</name>
</gene>
<name>A0ABM7WNK0_9BACT</name>
<dbReference type="RefSeq" id="WP_248357397.1">
    <property type="nucleotide sequence ID" value="NZ_AP025591.1"/>
</dbReference>
<evidence type="ECO:0000313" key="5">
    <source>
        <dbReference type="Proteomes" id="UP001162891"/>
    </source>
</evidence>
<dbReference type="Proteomes" id="UP001162891">
    <property type="component" value="Chromosome"/>
</dbReference>
<dbReference type="EMBL" id="AP025591">
    <property type="protein sequence ID" value="BDG01036.1"/>
    <property type="molecule type" value="Genomic_DNA"/>
</dbReference>
<keyword evidence="2" id="KW-0479">Metal-binding</keyword>